<dbReference type="EMBL" id="BAAAUW010000015">
    <property type="protein sequence ID" value="GAA3264533.1"/>
    <property type="molecule type" value="Genomic_DNA"/>
</dbReference>
<comment type="caution">
    <text evidence="1">The sequence shown here is derived from an EMBL/GenBank/DDBJ whole genome shotgun (WGS) entry which is preliminary data.</text>
</comment>
<reference evidence="2" key="1">
    <citation type="journal article" date="2019" name="Int. J. Syst. Evol. Microbiol.">
        <title>The Global Catalogue of Microorganisms (GCM) 10K type strain sequencing project: providing services to taxonomists for standard genome sequencing and annotation.</title>
        <authorList>
            <consortium name="The Broad Institute Genomics Platform"/>
            <consortium name="The Broad Institute Genome Sequencing Center for Infectious Disease"/>
            <person name="Wu L."/>
            <person name="Ma J."/>
        </authorList>
    </citation>
    <scope>NUCLEOTIDE SEQUENCE [LARGE SCALE GENOMIC DNA]</scope>
    <source>
        <strain evidence="2">JCM 9381</strain>
    </source>
</reference>
<evidence type="ECO:0000313" key="1">
    <source>
        <dbReference type="EMBL" id="GAA3264533.1"/>
    </source>
</evidence>
<evidence type="ECO:0000313" key="2">
    <source>
        <dbReference type="Proteomes" id="UP001500728"/>
    </source>
</evidence>
<organism evidence="1 2">
    <name type="scientific">Streptomyces labedae</name>
    <dbReference type="NCBI Taxonomy" id="285569"/>
    <lineage>
        <taxon>Bacteria</taxon>
        <taxon>Bacillati</taxon>
        <taxon>Actinomycetota</taxon>
        <taxon>Actinomycetes</taxon>
        <taxon>Kitasatosporales</taxon>
        <taxon>Streptomycetaceae</taxon>
        <taxon>Streptomyces</taxon>
    </lineage>
</organism>
<protein>
    <submittedName>
        <fullName evidence="1">Uncharacterized protein</fullName>
    </submittedName>
</protein>
<keyword evidence="2" id="KW-1185">Reference proteome</keyword>
<proteinExistence type="predicted"/>
<dbReference type="Proteomes" id="UP001500728">
    <property type="component" value="Unassembled WGS sequence"/>
</dbReference>
<sequence length="233" mass="26181">MIGVEEMVVSGGVRRASRWQDAVRLLLLIDTSAKPVPEHLNAPARAVGMVRTQVRLQKLDFWLRYPDYLAFELMNEYEAAPEETGLLDLAEEILSSEEPDLRRFPMLRHRFGAFEELDEALSPLVEKGLVSKDQVLGENRVAEHLYFLLARGREVASHLAQDAPALQWYITRTKLLVAMVDGLGGTQLKNRQYLLKDYADTTIGQHIAPITGQARDRLSRLRAAASTNSKGNS</sequence>
<name>A0ABP6R2C4_9ACTN</name>
<gene>
    <name evidence="1" type="ORF">GCM10010469_34240</name>
</gene>
<accession>A0ABP6R2C4</accession>